<reference evidence="3" key="1">
    <citation type="submission" date="2013-09" db="EMBL/GenBank/DDBJ databases">
        <title>Corchorus olitorius genome sequencing.</title>
        <authorList>
            <person name="Alam M."/>
            <person name="Haque M.S."/>
            <person name="Islam M.S."/>
            <person name="Emdad E.M."/>
            <person name="Islam M.M."/>
            <person name="Ahmed B."/>
            <person name="Halim A."/>
            <person name="Hossen Q.M.M."/>
            <person name="Hossain M.Z."/>
            <person name="Ahmed R."/>
            <person name="Khan M.M."/>
            <person name="Islam R."/>
            <person name="Rashid M.M."/>
            <person name="Khan S.A."/>
            <person name="Rahman M.S."/>
            <person name="Alam M."/>
            <person name="Yahiya A.S."/>
            <person name="Khan M.S."/>
            <person name="Azam M.S."/>
            <person name="Haque T."/>
            <person name="Lashkar M.Z.H."/>
            <person name="Akhand A.I."/>
            <person name="Morshed G."/>
            <person name="Roy S."/>
            <person name="Uddin K.S."/>
            <person name="Rabeya T."/>
            <person name="Hossain A.S."/>
            <person name="Chowdhury A."/>
            <person name="Snigdha A.R."/>
            <person name="Mortoza M.S."/>
            <person name="Matin S.A."/>
            <person name="Hoque S.M.E."/>
            <person name="Islam M.K."/>
            <person name="Roy D.K."/>
            <person name="Haider R."/>
            <person name="Moosa M.M."/>
            <person name="Elias S.M."/>
            <person name="Hasan A.M."/>
            <person name="Jahan S."/>
            <person name="Shafiuddin M."/>
            <person name="Mahmood N."/>
            <person name="Shommy N.S."/>
        </authorList>
    </citation>
    <scope>NUCLEOTIDE SEQUENCE [LARGE SCALE GENOMIC DNA]</scope>
    <source>
        <strain evidence="3">cv. O-4</strain>
    </source>
</reference>
<feature type="compositionally biased region" description="Basic and acidic residues" evidence="1">
    <location>
        <begin position="18"/>
        <end position="29"/>
    </location>
</feature>
<organism evidence="2 3">
    <name type="scientific">Corchorus olitorius</name>
    <dbReference type="NCBI Taxonomy" id="93759"/>
    <lineage>
        <taxon>Eukaryota</taxon>
        <taxon>Viridiplantae</taxon>
        <taxon>Streptophyta</taxon>
        <taxon>Embryophyta</taxon>
        <taxon>Tracheophyta</taxon>
        <taxon>Spermatophyta</taxon>
        <taxon>Magnoliopsida</taxon>
        <taxon>eudicotyledons</taxon>
        <taxon>Gunneridae</taxon>
        <taxon>Pentapetalae</taxon>
        <taxon>rosids</taxon>
        <taxon>malvids</taxon>
        <taxon>Malvales</taxon>
        <taxon>Malvaceae</taxon>
        <taxon>Grewioideae</taxon>
        <taxon>Apeibeae</taxon>
        <taxon>Corchorus</taxon>
    </lineage>
</organism>
<evidence type="ECO:0000313" key="2">
    <source>
        <dbReference type="EMBL" id="OMO72961.1"/>
    </source>
</evidence>
<dbReference type="EMBL" id="AWUE01019532">
    <property type="protein sequence ID" value="OMO72961.1"/>
    <property type="molecule type" value="Genomic_DNA"/>
</dbReference>
<dbReference type="Proteomes" id="UP000187203">
    <property type="component" value="Unassembled WGS sequence"/>
</dbReference>
<accession>A0A1R3HS08</accession>
<name>A0A1R3HS08_9ROSI</name>
<keyword evidence="3" id="KW-1185">Reference proteome</keyword>
<evidence type="ECO:0000313" key="3">
    <source>
        <dbReference type="Proteomes" id="UP000187203"/>
    </source>
</evidence>
<comment type="caution">
    <text evidence="2">The sequence shown here is derived from an EMBL/GenBank/DDBJ whole genome shotgun (WGS) entry which is preliminary data.</text>
</comment>
<gene>
    <name evidence="2" type="ORF">COLO4_27365</name>
</gene>
<proteinExistence type="predicted"/>
<feature type="region of interest" description="Disordered" evidence="1">
    <location>
        <begin position="1"/>
        <end position="41"/>
    </location>
</feature>
<evidence type="ECO:0000256" key="1">
    <source>
        <dbReference type="SAM" id="MobiDB-lite"/>
    </source>
</evidence>
<dbReference type="AlphaFoldDB" id="A0A1R3HS08"/>
<sequence>MAKNQRGFGGFRGNQCKCETRKRENRETVSPDQQGYAKAFS</sequence>
<protein>
    <submittedName>
        <fullName evidence="2">Uncharacterized protein</fullName>
    </submittedName>
</protein>